<feature type="transmembrane region" description="Helical" evidence="1">
    <location>
        <begin position="76"/>
        <end position="99"/>
    </location>
</feature>
<keyword evidence="1" id="KW-0472">Membrane</keyword>
<sequence>MVVITSLVKHTSPCLTVTIVRRLFCTEFSFHAPPHEYFHAPPRKDPKSPYPLNASGRDGSHCLLWMKCSSSSPPSFLVLLFLIFGYLLVLILNDLFYLFRCFVS</sequence>
<proteinExistence type="predicted"/>
<reference evidence="2 3" key="1">
    <citation type="journal article" date="2023" name="Plants (Basel)">
        <title>Bridging the Gap: Combining Genomics and Transcriptomics Approaches to Understand Stylosanthes scabra, an Orphan Legume from the Brazilian Caatinga.</title>
        <authorList>
            <person name="Ferreira-Neto J.R.C."/>
            <person name="da Silva M.D."/>
            <person name="Binneck E."/>
            <person name="de Melo N.F."/>
            <person name="da Silva R.H."/>
            <person name="de Melo A.L.T.M."/>
            <person name="Pandolfi V."/>
            <person name="Bustamante F.O."/>
            <person name="Brasileiro-Vidal A.C."/>
            <person name="Benko-Iseppon A.M."/>
        </authorList>
    </citation>
    <scope>NUCLEOTIDE SEQUENCE [LARGE SCALE GENOMIC DNA]</scope>
    <source>
        <tissue evidence="2">Leaves</tissue>
    </source>
</reference>
<keyword evidence="1" id="KW-1133">Transmembrane helix</keyword>
<evidence type="ECO:0000313" key="2">
    <source>
        <dbReference type="EMBL" id="MED6170388.1"/>
    </source>
</evidence>
<evidence type="ECO:0000256" key="1">
    <source>
        <dbReference type="SAM" id="Phobius"/>
    </source>
</evidence>
<accession>A0ABU6VEM3</accession>
<dbReference type="Proteomes" id="UP001341840">
    <property type="component" value="Unassembled WGS sequence"/>
</dbReference>
<name>A0ABU6VEM3_9FABA</name>
<protein>
    <submittedName>
        <fullName evidence="2">Uncharacterized protein</fullName>
    </submittedName>
</protein>
<keyword evidence="3" id="KW-1185">Reference proteome</keyword>
<keyword evidence="1" id="KW-0812">Transmembrane</keyword>
<gene>
    <name evidence="2" type="ORF">PIB30_030361</name>
</gene>
<organism evidence="2 3">
    <name type="scientific">Stylosanthes scabra</name>
    <dbReference type="NCBI Taxonomy" id="79078"/>
    <lineage>
        <taxon>Eukaryota</taxon>
        <taxon>Viridiplantae</taxon>
        <taxon>Streptophyta</taxon>
        <taxon>Embryophyta</taxon>
        <taxon>Tracheophyta</taxon>
        <taxon>Spermatophyta</taxon>
        <taxon>Magnoliopsida</taxon>
        <taxon>eudicotyledons</taxon>
        <taxon>Gunneridae</taxon>
        <taxon>Pentapetalae</taxon>
        <taxon>rosids</taxon>
        <taxon>fabids</taxon>
        <taxon>Fabales</taxon>
        <taxon>Fabaceae</taxon>
        <taxon>Papilionoideae</taxon>
        <taxon>50 kb inversion clade</taxon>
        <taxon>dalbergioids sensu lato</taxon>
        <taxon>Dalbergieae</taxon>
        <taxon>Pterocarpus clade</taxon>
        <taxon>Stylosanthes</taxon>
    </lineage>
</organism>
<dbReference type="EMBL" id="JASCZI010151161">
    <property type="protein sequence ID" value="MED6170388.1"/>
    <property type="molecule type" value="Genomic_DNA"/>
</dbReference>
<evidence type="ECO:0000313" key="3">
    <source>
        <dbReference type="Proteomes" id="UP001341840"/>
    </source>
</evidence>
<comment type="caution">
    <text evidence="2">The sequence shown here is derived from an EMBL/GenBank/DDBJ whole genome shotgun (WGS) entry which is preliminary data.</text>
</comment>